<dbReference type="GO" id="GO:0030246">
    <property type="term" value="F:carbohydrate binding"/>
    <property type="evidence" value="ECO:0007669"/>
    <property type="project" value="UniProtKB-UniRule"/>
</dbReference>
<dbReference type="Pfam" id="PF00337">
    <property type="entry name" value="Gal-bind_lectin"/>
    <property type="match status" value="1"/>
</dbReference>
<dbReference type="SUPFAM" id="SSF49899">
    <property type="entry name" value="Concanavalin A-like lectins/glucanases"/>
    <property type="match status" value="1"/>
</dbReference>
<reference evidence="5" key="1">
    <citation type="submission" date="2020-10" db="EMBL/GenBank/DDBJ databases">
        <authorList>
            <person name="Kikuchi T."/>
        </authorList>
    </citation>
    <scope>NUCLEOTIDE SEQUENCE</scope>
    <source>
        <strain evidence="5">NKZ352</strain>
    </source>
</reference>
<evidence type="ECO:0000256" key="1">
    <source>
        <dbReference type="ARBA" id="ARBA00022734"/>
    </source>
</evidence>
<evidence type="ECO:0000256" key="2">
    <source>
        <dbReference type="RuleBase" id="RU102079"/>
    </source>
</evidence>
<sequence>MKVLLAFIGLLPLASALGIRCYPYNNKTDSKQVFPLENPLKVGDVIYISAYARVAEVATHFVLDLYEGSPTAQEMNKNISLRIMANLDTSQVTFNTITPDFKYLEEPKKSPITRSAQFKLKLLVRDNDYQIFINLKKVFYTYNFRRPSLNIVKAIGLQGIKFSATLVCPSPYGVKSAGESQTIAVDNGNVYYLYGPTLQGASRAPYTNTA</sequence>
<organism evidence="5 6">
    <name type="scientific">Caenorhabditis auriculariae</name>
    <dbReference type="NCBI Taxonomy" id="2777116"/>
    <lineage>
        <taxon>Eukaryota</taxon>
        <taxon>Metazoa</taxon>
        <taxon>Ecdysozoa</taxon>
        <taxon>Nematoda</taxon>
        <taxon>Chromadorea</taxon>
        <taxon>Rhabditida</taxon>
        <taxon>Rhabditina</taxon>
        <taxon>Rhabditomorpha</taxon>
        <taxon>Rhabditoidea</taxon>
        <taxon>Rhabditidae</taxon>
        <taxon>Peloderinae</taxon>
        <taxon>Caenorhabditis</taxon>
    </lineage>
</organism>
<keyword evidence="6" id="KW-1185">Reference proteome</keyword>
<comment type="caution">
    <text evidence="5">The sequence shown here is derived from an EMBL/GenBank/DDBJ whole genome shotgun (WGS) entry which is preliminary data.</text>
</comment>
<evidence type="ECO:0000259" key="4">
    <source>
        <dbReference type="PROSITE" id="PS51304"/>
    </source>
</evidence>
<dbReference type="Proteomes" id="UP000835052">
    <property type="component" value="Unassembled WGS sequence"/>
</dbReference>
<gene>
    <name evidence="5" type="ORF">CAUJ_LOCUS5511</name>
</gene>
<evidence type="ECO:0000313" key="6">
    <source>
        <dbReference type="Proteomes" id="UP000835052"/>
    </source>
</evidence>
<dbReference type="SMART" id="SM00276">
    <property type="entry name" value="GLECT"/>
    <property type="match status" value="1"/>
</dbReference>
<evidence type="ECO:0000313" key="5">
    <source>
        <dbReference type="EMBL" id="CAD6189592.1"/>
    </source>
</evidence>
<name>A0A8S1H2T1_9PELO</name>
<dbReference type="AlphaFoldDB" id="A0A8S1H2T1"/>
<dbReference type="EMBL" id="CAJGYM010000011">
    <property type="protein sequence ID" value="CAD6189592.1"/>
    <property type="molecule type" value="Genomic_DNA"/>
</dbReference>
<dbReference type="PROSITE" id="PS51304">
    <property type="entry name" value="GALECTIN"/>
    <property type="match status" value="1"/>
</dbReference>
<proteinExistence type="predicted"/>
<feature type="chain" id="PRO_5035759386" description="Galectin" evidence="3">
    <location>
        <begin position="17"/>
        <end position="210"/>
    </location>
</feature>
<dbReference type="InterPro" id="IPR001079">
    <property type="entry name" value="Galectin_CRD"/>
</dbReference>
<dbReference type="Gene3D" id="2.60.120.200">
    <property type="match status" value="1"/>
</dbReference>
<evidence type="ECO:0000256" key="3">
    <source>
        <dbReference type="SAM" id="SignalP"/>
    </source>
</evidence>
<dbReference type="InterPro" id="IPR013320">
    <property type="entry name" value="ConA-like_dom_sf"/>
</dbReference>
<accession>A0A8S1H2T1</accession>
<protein>
    <recommendedName>
        <fullName evidence="2">Galectin</fullName>
    </recommendedName>
</protein>
<dbReference type="SMART" id="SM00908">
    <property type="entry name" value="Gal-bind_lectin"/>
    <property type="match status" value="1"/>
</dbReference>
<keyword evidence="1 2" id="KW-0430">Lectin</keyword>
<keyword evidence="3" id="KW-0732">Signal</keyword>
<feature type="domain" description="Galectin" evidence="4">
    <location>
        <begin position="32"/>
        <end position="170"/>
    </location>
</feature>
<feature type="signal peptide" evidence="3">
    <location>
        <begin position="1"/>
        <end position="16"/>
    </location>
</feature>